<dbReference type="Pfam" id="PF04365">
    <property type="entry name" value="BrnT_toxin"/>
    <property type="match status" value="1"/>
</dbReference>
<proteinExistence type="predicted"/>
<dbReference type="KEGG" id="pspc:Strain318_002199"/>
<dbReference type="EMBL" id="CP130612">
    <property type="protein sequence ID" value="WKW12889.1"/>
    <property type="molecule type" value="Genomic_DNA"/>
</dbReference>
<dbReference type="Proteomes" id="UP001229955">
    <property type="component" value="Chromosome"/>
</dbReference>
<evidence type="ECO:0000313" key="2">
    <source>
        <dbReference type="EMBL" id="WKW15796.1"/>
    </source>
</evidence>
<accession>A0AA49JVY1</accession>
<dbReference type="RefSeq" id="WP_367885758.1">
    <property type="nucleotide sequence ID" value="NZ_CP130612.1"/>
</dbReference>
<gene>
    <name evidence="1" type="ORF">Strain138_002200</name>
    <name evidence="2" type="ORF">Strain318_002199</name>
</gene>
<dbReference type="Gene3D" id="3.10.450.530">
    <property type="entry name" value="Ribonuclease toxin, BrnT, of type II toxin-antitoxin system"/>
    <property type="match status" value="1"/>
</dbReference>
<dbReference type="InterPro" id="IPR038573">
    <property type="entry name" value="BrnT_sf"/>
</dbReference>
<accession>A0AA49K164</accession>
<dbReference type="InterPro" id="IPR007460">
    <property type="entry name" value="BrnT_toxin"/>
</dbReference>
<evidence type="ECO:0000313" key="3">
    <source>
        <dbReference type="Proteomes" id="UP001229955"/>
    </source>
</evidence>
<dbReference type="EMBL" id="CP130613">
    <property type="protein sequence ID" value="WKW15796.1"/>
    <property type="molecule type" value="Genomic_DNA"/>
</dbReference>
<keyword evidence="3" id="KW-1185">Reference proteome</keyword>
<name>A0AA49JVY1_9BACT</name>
<reference evidence="1" key="1">
    <citation type="submission" date="2023-07" db="EMBL/GenBank/DDBJ databases">
        <authorList>
            <person name="Haufschild T."/>
            <person name="Kallscheuer N."/>
            <person name="Hammer J."/>
            <person name="Kohn T."/>
            <person name="Kabuu M."/>
            <person name="Jogler M."/>
            <person name="Wohfarth N."/>
            <person name="Heuer A."/>
            <person name="Rohde M."/>
            <person name="van Teeseling M.C.F."/>
            <person name="Jogler C."/>
        </authorList>
    </citation>
    <scope>NUCLEOTIDE SEQUENCE</scope>
    <source>
        <strain evidence="1">Strain 138</strain>
        <strain evidence="2">Strain 318</strain>
    </source>
</reference>
<organism evidence="1">
    <name type="scientific">Pseudogemmatithrix spongiicola</name>
    <dbReference type="NCBI Taxonomy" id="3062599"/>
    <lineage>
        <taxon>Bacteria</taxon>
        <taxon>Pseudomonadati</taxon>
        <taxon>Gemmatimonadota</taxon>
        <taxon>Gemmatimonadia</taxon>
        <taxon>Gemmatimonadales</taxon>
        <taxon>Gemmatimonadaceae</taxon>
        <taxon>Pseudogemmatithrix</taxon>
    </lineage>
</organism>
<evidence type="ECO:0000313" key="1">
    <source>
        <dbReference type="EMBL" id="WKW12889.1"/>
    </source>
</evidence>
<protein>
    <submittedName>
        <fullName evidence="1">BrnT family toxin</fullName>
    </submittedName>
</protein>
<sequence>MLDLAALLANVDGFEWDAGNTEKNVLGHGVSQGEAEEMFFVAPLVLLEDEMHSASERRFLIFGPTGSGRLLTAAFTVRRKLIRIISVRDMSRLERRRYVQAR</sequence>
<dbReference type="AlphaFoldDB" id="A0AA49JVY1"/>